<accession>A0ABC8LYM1</accession>
<reference evidence="4 5" key="1">
    <citation type="submission" date="2022-03" db="EMBL/GenBank/DDBJ databases">
        <authorList>
            <person name="Macdonald S."/>
            <person name="Ahmed S."/>
            <person name="Newling K."/>
        </authorList>
    </citation>
    <scope>NUCLEOTIDE SEQUENCE [LARGE SCALE GENOMIC DNA]</scope>
</reference>
<dbReference type="InterPro" id="IPR006852">
    <property type="entry name" value="TOD1_MUCI70"/>
</dbReference>
<keyword evidence="5" id="KW-1185">Reference proteome</keyword>
<dbReference type="EMBL" id="CAKOAT010797375">
    <property type="protein sequence ID" value="CAH8388468.1"/>
    <property type="molecule type" value="Genomic_DNA"/>
</dbReference>
<evidence type="ECO:0000256" key="1">
    <source>
        <dbReference type="SAM" id="MobiDB-lite"/>
    </source>
</evidence>
<evidence type="ECO:0000259" key="3">
    <source>
        <dbReference type="Pfam" id="PF04765"/>
    </source>
</evidence>
<keyword evidence="2" id="KW-1133">Transmembrane helix</keyword>
<dbReference type="InterPro" id="IPR048354">
    <property type="entry name" value="TOD1_MUCI70_glycTrfase_dom"/>
</dbReference>
<dbReference type="AlphaFoldDB" id="A0ABC8LYM1"/>
<feature type="region of interest" description="Disordered" evidence="1">
    <location>
        <begin position="510"/>
        <end position="580"/>
    </location>
</feature>
<evidence type="ECO:0000256" key="2">
    <source>
        <dbReference type="SAM" id="Phobius"/>
    </source>
</evidence>
<feature type="compositionally biased region" description="Basic residues" evidence="1">
    <location>
        <begin position="558"/>
        <end position="574"/>
    </location>
</feature>
<keyword evidence="2" id="KW-0472">Membrane</keyword>
<name>A0ABC8LYM1_ERUVS</name>
<feature type="transmembrane region" description="Helical" evidence="2">
    <location>
        <begin position="55"/>
        <end position="73"/>
    </location>
</feature>
<keyword evidence="2" id="KW-0812">Transmembrane</keyword>
<organism evidence="4 5">
    <name type="scientific">Eruca vesicaria subsp. sativa</name>
    <name type="common">Garden rocket</name>
    <name type="synonym">Eruca sativa</name>
    <dbReference type="NCBI Taxonomy" id="29727"/>
    <lineage>
        <taxon>Eukaryota</taxon>
        <taxon>Viridiplantae</taxon>
        <taxon>Streptophyta</taxon>
        <taxon>Embryophyta</taxon>
        <taxon>Tracheophyta</taxon>
        <taxon>Spermatophyta</taxon>
        <taxon>Magnoliopsida</taxon>
        <taxon>eudicotyledons</taxon>
        <taxon>Gunneridae</taxon>
        <taxon>Pentapetalae</taxon>
        <taxon>rosids</taxon>
        <taxon>malvids</taxon>
        <taxon>Brassicales</taxon>
        <taxon>Brassicaceae</taxon>
        <taxon>Brassiceae</taxon>
        <taxon>Eruca</taxon>
    </lineage>
</organism>
<proteinExistence type="predicted"/>
<sequence>MTGLGVRSSSYGSLDKTGLYAVVLPIHTTNRTKPSKMMHKERVHWICKFAGRKKVGMLLLFLISAVVFLRVLYAGKGEDGQEVQVPPSLHFNGTSLVNHSVLLPTNEEQNINIRNISFLGKNVILSAPPSPIHFLGYTLPQGHPCHTFTLPPPPADKKRTGPRPCPVCYLPVEEAIALMPTAPSFSPLLQNLTYIHEDPLNRDTEFGGSDFGGYPTLKHRNASFDIQETMSVHCGFVKGPQPGRNTGFDIDEADLLEMKECRGIVVASAVFDAFDDVKAPQNISKYSAETVCFYMFVDEGTETILKRERGLNGNKKVGIWRVVVVHNLPYLDGRRNGKVPKLLVHRMFPNARYSLWIDGKLELVVDPYQILERFLWRKNATFAISRHYRRFDVFVEAEANKAAGKYDNASIDFQVEFYKNEGLTPYSVAKLPITSDVPEGCVILREHVPISNLFTCLWFNEVDRFTSRDQISFSTVRDKIEAKTNWTVSMFLDCERRNFVVQRYHRAEQERIARRKPPTVPNISPPPPPPPPLLTTPVLISSDLPRKVSGGRAGGTRPPRRRGRGRRSSSRGNRKANLPV</sequence>
<gene>
    <name evidence="4" type="ORF">ERUC_LOCUS40951</name>
</gene>
<dbReference type="Pfam" id="PF04765">
    <property type="entry name" value="TOD1_MUCI70"/>
    <property type="match status" value="1"/>
</dbReference>
<evidence type="ECO:0000313" key="5">
    <source>
        <dbReference type="Proteomes" id="UP001642260"/>
    </source>
</evidence>
<protein>
    <recommendedName>
        <fullName evidence="3">TOD1/MUCI70 glycosyltransferase-like domain-containing protein</fullName>
    </recommendedName>
</protein>
<comment type="caution">
    <text evidence="4">The sequence shown here is derived from an EMBL/GenBank/DDBJ whole genome shotgun (WGS) entry which is preliminary data.</text>
</comment>
<dbReference type="PANTHER" id="PTHR12956:SF71">
    <property type="entry name" value="DUF616 DOMAIN-CONTAINING PROTEIN"/>
    <property type="match status" value="1"/>
</dbReference>
<feature type="domain" description="TOD1/MUCI70 glycosyltransferase-like" evidence="3">
    <location>
        <begin position="192"/>
        <end position="505"/>
    </location>
</feature>
<feature type="compositionally biased region" description="Pro residues" evidence="1">
    <location>
        <begin position="518"/>
        <end position="534"/>
    </location>
</feature>
<evidence type="ECO:0000313" key="4">
    <source>
        <dbReference type="EMBL" id="CAH8388468.1"/>
    </source>
</evidence>
<dbReference type="PANTHER" id="PTHR12956">
    <property type="entry name" value="ALKALINE CERAMIDASE-RELATED"/>
    <property type="match status" value="1"/>
</dbReference>
<dbReference type="Proteomes" id="UP001642260">
    <property type="component" value="Unassembled WGS sequence"/>
</dbReference>